<dbReference type="AlphaFoldDB" id="A0A1I2GAK6"/>
<evidence type="ECO:0000256" key="10">
    <source>
        <dbReference type="ARBA" id="ARBA00041109"/>
    </source>
</evidence>
<reference evidence="14" key="1">
    <citation type="submission" date="2016-10" db="EMBL/GenBank/DDBJ databases">
        <authorList>
            <person name="Varghese N."/>
            <person name="Submissions S."/>
        </authorList>
    </citation>
    <scope>NUCLEOTIDE SEQUENCE [LARGE SCALE GENOMIC DNA]</scope>
    <source>
        <strain evidence="14">ATCC 25963</strain>
    </source>
</reference>
<dbReference type="GO" id="GO:0055085">
    <property type="term" value="P:transmembrane transport"/>
    <property type="evidence" value="ECO:0007669"/>
    <property type="project" value="InterPro"/>
</dbReference>
<comment type="function">
    <text evidence="1">Part of the ABC transporter complex MalEFGK involved in maltose/maltodextrin import. Probably responsible for the translocation of the substrate across the membrane.</text>
</comment>
<evidence type="ECO:0000256" key="4">
    <source>
        <dbReference type="ARBA" id="ARBA00022448"/>
    </source>
</evidence>
<evidence type="ECO:0000256" key="8">
    <source>
        <dbReference type="ARBA" id="ARBA00022989"/>
    </source>
</evidence>
<evidence type="ECO:0000256" key="7">
    <source>
        <dbReference type="ARBA" id="ARBA00022692"/>
    </source>
</evidence>
<feature type="transmembrane region" description="Helical" evidence="11">
    <location>
        <begin position="90"/>
        <end position="111"/>
    </location>
</feature>
<feature type="transmembrane region" description="Helical" evidence="11">
    <location>
        <begin position="123"/>
        <end position="145"/>
    </location>
</feature>
<evidence type="ECO:0000256" key="1">
    <source>
        <dbReference type="ARBA" id="ARBA00002264"/>
    </source>
</evidence>
<evidence type="ECO:0000256" key="5">
    <source>
        <dbReference type="ARBA" id="ARBA00022475"/>
    </source>
</evidence>
<keyword evidence="5" id="KW-1003">Cell membrane</keyword>
<feature type="transmembrane region" description="Helical" evidence="11">
    <location>
        <begin position="151"/>
        <end position="173"/>
    </location>
</feature>
<dbReference type="InterPro" id="IPR000515">
    <property type="entry name" value="MetI-like"/>
</dbReference>
<evidence type="ECO:0000313" key="13">
    <source>
        <dbReference type="EMBL" id="SFF14542.1"/>
    </source>
</evidence>
<dbReference type="RefSeq" id="WP_096325838.1">
    <property type="nucleotide sequence ID" value="NZ_FOMX01000031.1"/>
</dbReference>
<dbReference type="InterPro" id="IPR050901">
    <property type="entry name" value="BP-dep_ABC_trans_perm"/>
</dbReference>
<dbReference type="GO" id="GO:0005886">
    <property type="term" value="C:plasma membrane"/>
    <property type="evidence" value="ECO:0007669"/>
    <property type="project" value="UniProtKB-SubCell"/>
</dbReference>
<evidence type="ECO:0000259" key="12">
    <source>
        <dbReference type="PROSITE" id="PS50928"/>
    </source>
</evidence>
<dbReference type="STRING" id="54.SAMN02745121_07169"/>
<keyword evidence="4 11" id="KW-0813">Transport</keyword>
<proteinExistence type="inferred from homology"/>
<keyword evidence="14" id="KW-1185">Reference proteome</keyword>
<name>A0A1I2GAK6_9BACT</name>
<evidence type="ECO:0000256" key="2">
    <source>
        <dbReference type="ARBA" id="ARBA00004651"/>
    </source>
</evidence>
<evidence type="ECO:0000256" key="9">
    <source>
        <dbReference type="ARBA" id="ARBA00023136"/>
    </source>
</evidence>
<evidence type="ECO:0000313" key="14">
    <source>
        <dbReference type="Proteomes" id="UP000199400"/>
    </source>
</evidence>
<dbReference type="PANTHER" id="PTHR32243">
    <property type="entry name" value="MALTOSE TRANSPORT SYSTEM PERMEASE-RELATED"/>
    <property type="match status" value="1"/>
</dbReference>
<keyword evidence="8 11" id="KW-1133">Transmembrane helix</keyword>
<accession>A0A1I2GAK6</accession>
<dbReference type="EMBL" id="FOMX01000031">
    <property type="protein sequence ID" value="SFF14542.1"/>
    <property type="molecule type" value="Genomic_DNA"/>
</dbReference>
<dbReference type="CDD" id="cd06261">
    <property type="entry name" value="TM_PBP2"/>
    <property type="match status" value="1"/>
</dbReference>
<dbReference type="OrthoDB" id="9790107at2"/>
<dbReference type="Pfam" id="PF00528">
    <property type="entry name" value="BPD_transp_1"/>
    <property type="match status" value="1"/>
</dbReference>
<dbReference type="Gene3D" id="1.10.3720.10">
    <property type="entry name" value="MetI-like"/>
    <property type="match status" value="1"/>
</dbReference>
<keyword evidence="7 11" id="KW-0812">Transmembrane</keyword>
<keyword evidence="6" id="KW-0762">Sugar transport</keyword>
<dbReference type="SUPFAM" id="SSF161098">
    <property type="entry name" value="MetI-like"/>
    <property type="match status" value="1"/>
</dbReference>
<dbReference type="PROSITE" id="PS50928">
    <property type="entry name" value="ABC_TM1"/>
    <property type="match status" value="1"/>
</dbReference>
<dbReference type="Proteomes" id="UP000199400">
    <property type="component" value="Unassembled WGS sequence"/>
</dbReference>
<dbReference type="InterPro" id="IPR035906">
    <property type="entry name" value="MetI-like_sf"/>
</dbReference>
<keyword evidence="9 11" id="KW-0472">Membrane</keyword>
<sequence>MSPSGQGRKVSLAESIGAHLLLVVAVAFALYPLLWVVSLAFSGAVEPTPRVLPVPLEPTLEHLRGVAFSTLEVPGEPDRWLFGLQLANSIVISLATALVGVVIAVPTAYALARFDFVGKEGGVRALLATQMFPAVASAIPLYIILDGLGLLGTRSGLVLCYATTAVPFAIFQLRGAFETIPRDLEEAAMVDGATRFEAFRKVVLPAARPAIAVTALFAFMSAYNEFVLAHTMLGREEMYTVPVVLQRYISEFSADWPKFAAGSLIVSIPVMILFYIAQRHLIAGLTAGGVKG</sequence>
<evidence type="ECO:0000256" key="11">
    <source>
        <dbReference type="RuleBase" id="RU363032"/>
    </source>
</evidence>
<comment type="subcellular location">
    <subcellularLocation>
        <location evidence="2 11">Cell membrane</location>
        <topology evidence="2 11">Multi-pass membrane protein</topology>
    </subcellularLocation>
</comment>
<evidence type="ECO:0000256" key="6">
    <source>
        <dbReference type="ARBA" id="ARBA00022597"/>
    </source>
</evidence>
<gene>
    <name evidence="13" type="ORF">SAMN02745121_07169</name>
</gene>
<feature type="domain" description="ABC transmembrane type-1" evidence="12">
    <location>
        <begin position="86"/>
        <end position="277"/>
    </location>
</feature>
<comment type="similarity">
    <text evidence="3">Belongs to the binding-protein-dependent transport system permease family. MalFG subfamily.</text>
</comment>
<protein>
    <recommendedName>
        <fullName evidence="10">Maltose/maltodextrin transport system permease protein MalG</fullName>
    </recommendedName>
</protein>
<feature type="transmembrane region" description="Helical" evidence="11">
    <location>
        <begin position="259"/>
        <end position="277"/>
    </location>
</feature>
<evidence type="ECO:0000256" key="3">
    <source>
        <dbReference type="ARBA" id="ARBA00009047"/>
    </source>
</evidence>
<dbReference type="PANTHER" id="PTHR32243:SF50">
    <property type="entry name" value="MALTOSE_MALTODEXTRIN TRANSPORT SYSTEM PERMEASE PROTEIN MALG"/>
    <property type="match status" value="1"/>
</dbReference>
<feature type="transmembrane region" description="Helical" evidence="11">
    <location>
        <begin position="202"/>
        <end position="223"/>
    </location>
</feature>
<feature type="transmembrane region" description="Helical" evidence="11">
    <location>
        <begin position="20"/>
        <end position="45"/>
    </location>
</feature>
<organism evidence="13 14">
    <name type="scientific">Nannocystis exedens</name>
    <dbReference type="NCBI Taxonomy" id="54"/>
    <lineage>
        <taxon>Bacteria</taxon>
        <taxon>Pseudomonadati</taxon>
        <taxon>Myxococcota</taxon>
        <taxon>Polyangia</taxon>
        <taxon>Nannocystales</taxon>
        <taxon>Nannocystaceae</taxon>
        <taxon>Nannocystis</taxon>
    </lineage>
</organism>